<gene>
    <name evidence="2" type="ORF">H6G48_24060</name>
</gene>
<sequence length="76" mass="8938">MDKRYKPGEFSQKINLSLGTIRIWDKNGKLPAKRLASGHRYYTEEDLNKALNLEPPEIKKKQLFIPEFHPLSRNKT</sequence>
<dbReference type="SUPFAM" id="SSF46955">
    <property type="entry name" value="Putative DNA-binding domain"/>
    <property type="match status" value="1"/>
</dbReference>
<dbReference type="Proteomes" id="UP000636187">
    <property type="component" value="Unassembled WGS sequence"/>
</dbReference>
<dbReference type="Gene3D" id="1.10.1660.10">
    <property type="match status" value="1"/>
</dbReference>
<dbReference type="EMBL" id="JACJSW010000223">
    <property type="protein sequence ID" value="MBD2624569.1"/>
    <property type="molecule type" value="Genomic_DNA"/>
</dbReference>
<feature type="domain" description="HTH merR-type" evidence="1">
    <location>
        <begin position="4"/>
        <end position="47"/>
    </location>
</feature>
<evidence type="ECO:0000313" key="2">
    <source>
        <dbReference type="EMBL" id="MBD2624569.1"/>
    </source>
</evidence>
<evidence type="ECO:0000259" key="1">
    <source>
        <dbReference type="PROSITE" id="PS50937"/>
    </source>
</evidence>
<dbReference type="CDD" id="cd04761">
    <property type="entry name" value="HTH_MerR-SF"/>
    <property type="match status" value="1"/>
</dbReference>
<accession>A0ABR8HYH0</accession>
<reference evidence="2 3" key="1">
    <citation type="journal article" date="2020" name="ISME J.">
        <title>Comparative genomics reveals insights into cyanobacterial evolution and habitat adaptation.</title>
        <authorList>
            <person name="Chen M.Y."/>
            <person name="Teng W.K."/>
            <person name="Zhao L."/>
            <person name="Hu C.X."/>
            <person name="Zhou Y.K."/>
            <person name="Han B.P."/>
            <person name="Song L.R."/>
            <person name="Shu W.S."/>
        </authorList>
    </citation>
    <scope>NUCLEOTIDE SEQUENCE [LARGE SCALE GENOMIC DNA]</scope>
    <source>
        <strain evidence="2 3">FACHB-1344</strain>
    </source>
</reference>
<keyword evidence="3" id="KW-1185">Reference proteome</keyword>
<comment type="caution">
    <text evidence="2">The sequence shown here is derived from an EMBL/GenBank/DDBJ whole genome shotgun (WGS) entry which is preliminary data.</text>
</comment>
<dbReference type="Pfam" id="PF13411">
    <property type="entry name" value="MerR_1"/>
    <property type="match status" value="1"/>
</dbReference>
<dbReference type="PROSITE" id="PS50937">
    <property type="entry name" value="HTH_MERR_2"/>
    <property type="match status" value="1"/>
</dbReference>
<protein>
    <submittedName>
        <fullName evidence="2">MerR family transcriptional regulator</fullName>
    </submittedName>
</protein>
<evidence type="ECO:0000313" key="3">
    <source>
        <dbReference type="Proteomes" id="UP000636187"/>
    </source>
</evidence>
<name>A0ABR8HYH0_9CHRO</name>
<organism evidence="2 3">
    <name type="scientific">Microcystis flos-aquae FACHB-1344</name>
    <dbReference type="NCBI Taxonomy" id="2692899"/>
    <lineage>
        <taxon>Bacteria</taxon>
        <taxon>Bacillati</taxon>
        <taxon>Cyanobacteriota</taxon>
        <taxon>Cyanophyceae</taxon>
        <taxon>Oscillatoriophycideae</taxon>
        <taxon>Chroococcales</taxon>
        <taxon>Microcystaceae</taxon>
        <taxon>Microcystis</taxon>
    </lineage>
</organism>
<dbReference type="InterPro" id="IPR009061">
    <property type="entry name" value="DNA-bd_dom_put_sf"/>
</dbReference>
<proteinExistence type="predicted"/>
<dbReference type="InterPro" id="IPR000551">
    <property type="entry name" value="MerR-type_HTH_dom"/>
</dbReference>